<organism evidence="3 4">
    <name type="scientific">Geodia barretti</name>
    <name type="common">Barrett's horny sponge</name>
    <dbReference type="NCBI Taxonomy" id="519541"/>
    <lineage>
        <taxon>Eukaryota</taxon>
        <taxon>Metazoa</taxon>
        <taxon>Porifera</taxon>
        <taxon>Demospongiae</taxon>
        <taxon>Heteroscleromorpha</taxon>
        <taxon>Tetractinellida</taxon>
        <taxon>Astrophorina</taxon>
        <taxon>Geodiidae</taxon>
        <taxon>Geodia</taxon>
    </lineage>
</organism>
<evidence type="ECO:0000256" key="1">
    <source>
        <dbReference type="PROSITE-ProRule" id="PRU00339"/>
    </source>
</evidence>
<keyword evidence="1" id="KW-0802">TPR repeat</keyword>
<reference evidence="3" key="1">
    <citation type="submission" date="2023-03" db="EMBL/GenBank/DDBJ databases">
        <authorList>
            <person name="Steffen K."/>
            <person name="Cardenas P."/>
        </authorList>
    </citation>
    <scope>NUCLEOTIDE SEQUENCE</scope>
</reference>
<dbReference type="GO" id="GO:0019894">
    <property type="term" value="F:kinesin binding"/>
    <property type="evidence" value="ECO:0007669"/>
    <property type="project" value="TreeGrafter"/>
</dbReference>
<feature type="region of interest" description="Disordered" evidence="2">
    <location>
        <begin position="126"/>
        <end position="235"/>
    </location>
</feature>
<dbReference type="GO" id="GO:1905515">
    <property type="term" value="P:non-motile cilium assembly"/>
    <property type="evidence" value="ECO:0007669"/>
    <property type="project" value="TreeGrafter"/>
</dbReference>
<evidence type="ECO:0000313" key="3">
    <source>
        <dbReference type="EMBL" id="CAI8003548.1"/>
    </source>
</evidence>
<accession>A0AA35R425</accession>
<feature type="compositionally biased region" description="Gly residues" evidence="2">
    <location>
        <begin position="143"/>
        <end position="163"/>
    </location>
</feature>
<proteinExistence type="predicted"/>
<keyword evidence="4" id="KW-1185">Reference proteome</keyword>
<dbReference type="Gene3D" id="1.25.40.10">
    <property type="entry name" value="Tetratricopeptide repeat domain"/>
    <property type="match status" value="1"/>
</dbReference>
<dbReference type="GO" id="GO:0042073">
    <property type="term" value="P:intraciliary transport"/>
    <property type="evidence" value="ECO:0007669"/>
    <property type="project" value="TreeGrafter"/>
</dbReference>
<dbReference type="GO" id="GO:0097546">
    <property type="term" value="C:ciliary base"/>
    <property type="evidence" value="ECO:0007669"/>
    <property type="project" value="TreeGrafter"/>
</dbReference>
<protein>
    <submittedName>
        <fullName evidence="3">Intraflagellar transport protein 88 homolog</fullName>
    </submittedName>
</protein>
<dbReference type="EMBL" id="CASHTH010000523">
    <property type="protein sequence ID" value="CAI8003548.1"/>
    <property type="molecule type" value="Genomic_DNA"/>
</dbReference>
<gene>
    <name evidence="3" type="ORF">GBAR_LOCUS3675</name>
</gene>
<dbReference type="InterPro" id="IPR019734">
    <property type="entry name" value="TPR_rpt"/>
</dbReference>
<dbReference type="InterPro" id="IPR011990">
    <property type="entry name" value="TPR-like_helical_dom_sf"/>
</dbReference>
<feature type="compositionally biased region" description="Acidic residues" evidence="2">
    <location>
        <begin position="219"/>
        <end position="235"/>
    </location>
</feature>
<name>A0AA35R425_GEOBA</name>
<dbReference type="GO" id="GO:0005814">
    <property type="term" value="C:centriole"/>
    <property type="evidence" value="ECO:0007669"/>
    <property type="project" value="TreeGrafter"/>
</dbReference>
<dbReference type="SUPFAM" id="SSF48452">
    <property type="entry name" value="TPR-like"/>
    <property type="match status" value="1"/>
</dbReference>
<comment type="caution">
    <text evidence="3">The sequence shown here is derived from an EMBL/GenBank/DDBJ whole genome shotgun (WGS) entry which is preliminary data.</text>
</comment>
<dbReference type="PROSITE" id="PS50005">
    <property type="entry name" value="TPR"/>
    <property type="match status" value="1"/>
</dbReference>
<sequence>MYDQEGDRGQAYQYHYESFRYSPTNIDVISWLGAYHMDSQFPDKAIQYFERAALIQPTQINWQLMVASCYRKTGSYQQALQHYKSIHQRFPENVDCLRFLVRLTSDLGLKEAQDYALLLKKAEKASENKRQRELSSSSYRSGGSAGSRGTGRGGGGGGGGKGGRNQTQGHSLLSGDTDESRVDSGGNRRPLRAVDASYTDPLGEIPQRPMTAARARPAEEDEFEGVELGDDLLPE</sequence>
<dbReference type="GO" id="GO:0097730">
    <property type="term" value="C:non-motile cilium"/>
    <property type="evidence" value="ECO:0007669"/>
    <property type="project" value="TreeGrafter"/>
</dbReference>
<dbReference type="PANTHER" id="PTHR44117">
    <property type="entry name" value="INTRAFLAGELLAR TRANSPORT PROTEIN 88 HOMOLOG"/>
    <property type="match status" value="1"/>
</dbReference>
<evidence type="ECO:0000313" key="4">
    <source>
        <dbReference type="Proteomes" id="UP001174909"/>
    </source>
</evidence>
<dbReference type="AlphaFoldDB" id="A0AA35R425"/>
<dbReference type="PANTHER" id="PTHR44117:SF1">
    <property type="entry name" value="INTRAFLAGELLAR TRANSPORT PROTEIN 88 HOMOLOG"/>
    <property type="match status" value="1"/>
</dbReference>
<feature type="repeat" description="TPR" evidence="1">
    <location>
        <begin position="26"/>
        <end position="59"/>
    </location>
</feature>
<evidence type="ECO:0000256" key="2">
    <source>
        <dbReference type="SAM" id="MobiDB-lite"/>
    </source>
</evidence>
<dbReference type="Proteomes" id="UP001174909">
    <property type="component" value="Unassembled WGS sequence"/>
</dbReference>
<dbReference type="GO" id="GO:0036064">
    <property type="term" value="C:ciliary basal body"/>
    <property type="evidence" value="ECO:0007669"/>
    <property type="project" value="TreeGrafter"/>
</dbReference>